<feature type="signal peptide" evidence="1">
    <location>
        <begin position="1"/>
        <end position="22"/>
    </location>
</feature>
<protein>
    <submittedName>
        <fullName evidence="2">Uncharacterized protein</fullName>
    </submittedName>
</protein>
<dbReference type="AlphaFoldDB" id="A0A1B6FR66"/>
<organism evidence="2">
    <name type="scientific">Cuerna arida</name>
    <dbReference type="NCBI Taxonomy" id="1464854"/>
    <lineage>
        <taxon>Eukaryota</taxon>
        <taxon>Metazoa</taxon>
        <taxon>Ecdysozoa</taxon>
        <taxon>Arthropoda</taxon>
        <taxon>Hexapoda</taxon>
        <taxon>Insecta</taxon>
        <taxon>Pterygota</taxon>
        <taxon>Neoptera</taxon>
        <taxon>Paraneoptera</taxon>
        <taxon>Hemiptera</taxon>
        <taxon>Auchenorrhyncha</taxon>
        <taxon>Membracoidea</taxon>
        <taxon>Cicadellidae</taxon>
        <taxon>Cicadellinae</taxon>
        <taxon>Proconiini</taxon>
        <taxon>Cuerna</taxon>
    </lineage>
</organism>
<accession>A0A1B6FR66</accession>
<evidence type="ECO:0000256" key="1">
    <source>
        <dbReference type="SAM" id="SignalP"/>
    </source>
</evidence>
<gene>
    <name evidence="2" type="ORF">g.18633</name>
</gene>
<reference evidence="2" key="1">
    <citation type="submission" date="2015-11" db="EMBL/GenBank/DDBJ databases">
        <title>De novo transcriptome assembly of four potential Pierce s Disease insect vectors from Arizona vineyards.</title>
        <authorList>
            <person name="Tassone E.E."/>
        </authorList>
    </citation>
    <scope>NUCLEOTIDE SEQUENCE</scope>
</reference>
<evidence type="ECO:0000313" key="2">
    <source>
        <dbReference type="EMBL" id="JAS52664.1"/>
    </source>
</evidence>
<keyword evidence="1" id="KW-0732">Signal</keyword>
<dbReference type="EMBL" id="GECZ01017105">
    <property type="protein sequence ID" value="JAS52664.1"/>
    <property type="molecule type" value="Transcribed_RNA"/>
</dbReference>
<proteinExistence type="predicted"/>
<sequence length="132" mass="13943">MATVKICLLGLLLVFYITQSLAQQQACSAANKKCAAQGECCSKCCLGTKCVDANQCAPKCPADLEFKCKSAAEECFLKPVTNCSKPPCKPEPACRYIPPCNRLTCPKGKHCVDIGGTPPTAACSPDPKPTTN</sequence>
<feature type="chain" id="PRO_5008583015" evidence="1">
    <location>
        <begin position="23"/>
        <end position="132"/>
    </location>
</feature>
<name>A0A1B6FR66_9HEMI</name>